<dbReference type="EMBL" id="JAUJYO010000006">
    <property type="protein sequence ID" value="KAK1313588.1"/>
    <property type="molecule type" value="Genomic_DNA"/>
</dbReference>
<reference evidence="2" key="1">
    <citation type="journal article" date="2023" name="Nat. Commun.">
        <title>Diploid and tetraploid genomes of Acorus and the evolution of monocots.</title>
        <authorList>
            <person name="Ma L."/>
            <person name="Liu K.W."/>
            <person name="Li Z."/>
            <person name="Hsiao Y.Y."/>
            <person name="Qi Y."/>
            <person name="Fu T."/>
            <person name="Tang G.D."/>
            <person name="Zhang D."/>
            <person name="Sun W.H."/>
            <person name="Liu D.K."/>
            <person name="Li Y."/>
            <person name="Chen G.Z."/>
            <person name="Liu X.D."/>
            <person name="Liao X.Y."/>
            <person name="Jiang Y.T."/>
            <person name="Yu X."/>
            <person name="Hao Y."/>
            <person name="Huang J."/>
            <person name="Zhao X.W."/>
            <person name="Ke S."/>
            <person name="Chen Y.Y."/>
            <person name="Wu W.L."/>
            <person name="Hsu J.L."/>
            <person name="Lin Y.F."/>
            <person name="Huang M.D."/>
            <person name="Li C.Y."/>
            <person name="Huang L."/>
            <person name="Wang Z.W."/>
            <person name="Zhao X."/>
            <person name="Zhong W.Y."/>
            <person name="Peng D.H."/>
            <person name="Ahmad S."/>
            <person name="Lan S."/>
            <person name="Zhang J.S."/>
            <person name="Tsai W.C."/>
            <person name="Van de Peer Y."/>
            <person name="Liu Z.J."/>
        </authorList>
    </citation>
    <scope>NUCLEOTIDE SEQUENCE</scope>
    <source>
        <strain evidence="2">CP</strain>
    </source>
</reference>
<dbReference type="PANTHER" id="PTHR12151">
    <property type="entry name" value="ELECTRON TRANSPORT PROTIN SCO1/SENC FAMILY MEMBER"/>
    <property type="match status" value="1"/>
</dbReference>
<comment type="similarity">
    <text evidence="1">Belongs to the SCO1/2 family.</text>
</comment>
<dbReference type="GO" id="GO:0033617">
    <property type="term" value="P:mitochondrial respiratory chain complex IV assembly"/>
    <property type="evidence" value="ECO:0007669"/>
    <property type="project" value="TreeGrafter"/>
</dbReference>
<comment type="caution">
    <text evidence="2">The sequence shown here is derived from an EMBL/GenBank/DDBJ whole genome shotgun (WGS) entry which is preliminary data.</text>
</comment>
<sequence>MAHEYRIFFKKVEEDGQDYLIESSNNIYLLDPNMEVARCFGVEYGAEHLAEDIVKEVKKATQ</sequence>
<dbReference type="InterPro" id="IPR003782">
    <property type="entry name" value="SCO1/SenC"/>
</dbReference>
<accession>A0AAV9EJ73</accession>
<dbReference type="InterPro" id="IPR036249">
    <property type="entry name" value="Thioredoxin-like_sf"/>
</dbReference>
<dbReference type="SUPFAM" id="SSF52833">
    <property type="entry name" value="Thioredoxin-like"/>
    <property type="match status" value="1"/>
</dbReference>
<evidence type="ECO:0000313" key="3">
    <source>
        <dbReference type="Proteomes" id="UP001180020"/>
    </source>
</evidence>
<proteinExistence type="inferred from homology"/>
<protein>
    <submittedName>
        <fullName evidence="2">Uncharacterized protein</fullName>
    </submittedName>
</protein>
<dbReference type="PANTHER" id="PTHR12151:SF1">
    <property type="entry name" value="PROTEIN SCO1 HOMOLOG 2, MITOCHONDRIAL"/>
    <property type="match status" value="1"/>
</dbReference>
<reference evidence="2" key="2">
    <citation type="submission" date="2023-06" db="EMBL/GenBank/DDBJ databases">
        <authorList>
            <person name="Ma L."/>
            <person name="Liu K.-W."/>
            <person name="Li Z."/>
            <person name="Hsiao Y.-Y."/>
            <person name="Qi Y."/>
            <person name="Fu T."/>
            <person name="Tang G."/>
            <person name="Zhang D."/>
            <person name="Sun W.-H."/>
            <person name="Liu D.-K."/>
            <person name="Li Y."/>
            <person name="Chen G.-Z."/>
            <person name="Liu X.-D."/>
            <person name="Liao X.-Y."/>
            <person name="Jiang Y.-T."/>
            <person name="Yu X."/>
            <person name="Hao Y."/>
            <person name="Huang J."/>
            <person name="Zhao X.-W."/>
            <person name="Ke S."/>
            <person name="Chen Y.-Y."/>
            <person name="Wu W.-L."/>
            <person name="Hsu J.-L."/>
            <person name="Lin Y.-F."/>
            <person name="Huang M.-D."/>
            <person name="Li C.-Y."/>
            <person name="Huang L."/>
            <person name="Wang Z.-W."/>
            <person name="Zhao X."/>
            <person name="Zhong W.-Y."/>
            <person name="Peng D.-H."/>
            <person name="Ahmad S."/>
            <person name="Lan S."/>
            <person name="Zhang J.-S."/>
            <person name="Tsai W.-C."/>
            <person name="Van De Peer Y."/>
            <person name="Liu Z.-J."/>
        </authorList>
    </citation>
    <scope>NUCLEOTIDE SEQUENCE</scope>
    <source>
        <strain evidence="2">CP</strain>
        <tissue evidence="2">Leaves</tissue>
    </source>
</reference>
<gene>
    <name evidence="2" type="ORF">QJS10_CPA06g02047</name>
</gene>
<evidence type="ECO:0000256" key="1">
    <source>
        <dbReference type="ARBA" id="ARBA00010996"/>
    </source>
</evidence>
<evidence type="ECO:0000313" key="2">
    <source>
        <dbReference type="EMBL" id="KAK1313588.1"/>
    </source>
</evidence>
<dbReference type="GO" id="GO:0005739">
    <property type="term" value="C:mitochondrion"/>
    <property type="evidence" value="ECO:0007669"/>
    <property type="project" value="GOC"/>
</dbReference>
<dbReference type="Gene3D" id="3.40.30.10">
    <property type="entry name" value="Glutaredoxin"/>
    <property type="match status" value="1"/>
</dbReference>
<keyword evidence="3" id="KW-1185">Reference proteome</keyword>
<organism evidence="2 3">
    <name type="scientific">Acorus calamus</name>
    <name type="common">Sweet flag</name>
    <dbReference type="NCBI Taxonomy" id="4465"/>
    <lineage>
        <taxon>Eukaryota</taxon>
        <taxon>Viridiplantae</taxon>
        <taxon>Streptophyta</taxon>
        <taxon>Embryophyta</taxon>
        <taxon>Tracheophyta</taxon>
        <taxon>Spermatophyta</taxon>
        <taxon>Magnoliopsida</taxon>
        <taxon>Liliopsida</taxon>
        <taxon>Acoraceae</taxon>
        <taxon>Acorus</taxon>
    </lineage>
</organism>
<name>A0AAV9EJ73_ACOCL</name>
<dbReference type="AlphaFoldDB" id="A0AAV9EJ73"/>
<dbReference type="Proteomes" id="UP001180020">
    <property type="component" value="Unassembled WGS sequence"/>
</dbReference>